<dbReference type="SUPFAM" id="SSF53223">
    <property type="entry name" value="Aminoacid dehydrogenase-like, N-terminal domain"/>
    <property type="match status" value="1"/>
</dbReference>
<accession>E3H2V5</accession>
<evidence type="ECO:0000256" key="2">
    <source>
        <dbReference type="ARBA" id="ARBA00023141"/>
    </source>
</evidence>
<dbReference type="HOGENOM" id="CLU_044063_0_0_11"/>
<dbReference type="InterPro" id="IPR001763">
    <property type="entry name" value="Rhodanese-like_dom"/>
</dbReference>
<dbReference type="GO" id="GO:0005829">
    <property type="term" value="C:cytosol"/>
    <property type="evidence" value="ECO:0007669"/>
    <property type="project" value="TreeGrafter"/>
</dbReference>
<dbReference type="AlphaFoldDB" id="E3H2V5"/>
<dbReference type="InterPro" id="IPR046346">
    <property type="entry name" value="Aminoacid_DH-like_N_sf"/>
</dbReference>
<dbReference type="Proteomes" id="UP000000387">
    <property type="component" value="Chromosome"/>
</dbReference>
<protein>
    <submittedName>
        <fullName evidence="4">Putative shikimate dehydrogenase</fullName>
    </submittedName>
</protein>
<keyword evidence="2" id="KW-0057">Aromatic amino acid biosynthesis</keyword>
<sequence length="321" mass="34981">MCKLTDNLNGIAWEGNTMTKAAAARRAYVLGHPIAHSLSPVLHTAAYQVLKENITYARRDTLSADLPALMDEAEAGEAICGFSVTMPLKTDIIRYLHSTTALARVTGAVNTVFWRKTEDTEAPLPHGHNTDVGGIVNALLHAGLETHQATTQPAILGGGATAISALAALHRLGYTRVTVYARSLHKLSAIYDAAKRLSLEVQAEPLTRFPEDCAAYYPVISTLPAHAADDFTENIHKVYPYAVLLDVAYDPWPSQLAQIWERRGGCVVSGLEMLLYQALDQVRVFTGHATDQRLPHELDVLNAMCAAVNLAPREQLPDIVR</sequence>
<reference evidence="5" key="1">
    <citation type="submission" date="2010-10" db="EMBL/GenBank/DDBJ databases">
        <title>The complete genome of Rothia dentocariosa ATCC 17931.</title>
        <authorList>
            <person name="Muzny D."/>
            <person name="Qin X."/>
            <person name="Buhay C."/>
            <person name="Dugan-Rocha S."/>
            <person name="Ding Y."/>
            <person name="Chen G."/>
            <person name="Hawes A."/>
            <person name="Holder M."/>
            <person name="Jhangiani S."/>
            <person name="Johnson A."/>
            <person name="Khan Z."/>
            <person name="Li Z."/>
            <person name="Liu W."/>
            <person name="Liu X."/>
            <person name="Perez L."/>
            <person name="Shen H."/>
            <person name="Wang Q."/>
            <person name="Watt J."/>
            <person name="Xi L."/>
            <person name="Xin Y."/>
            <person name="Zhou J."/>
            <person name="Deng J."/>
            <person name="Jiang H."/>
            <person name="Liu Y."/>
            <person name="Qu J."/>
            <person name="Song X.-Z."/>
            <person name="Zhang L."/>
            <person name="Villasana D."/>
            <person name="Johnson A."/>
            <person name="Liu J."/>
            <person name="Liyanage D."/>
            <person name="Lorensuhewa L."/>
            <person name="Robinson T."/>
            <person name="Song A."/>
            <person name="Song B.-B."/>
            <person name="Dinh H."/>
            <person name="Thornton R."/>
            <person name="Coyle M."/>
            <person name="Francisco L."/>
            <person name="Jackson L."/>
            <person name="Javaid M."/>
            <person name="Korchina V."/>
            <person name="Kovar C."/>
            <person name="Mata R."/>
            <person name="Mathew T."/>
            <person name="Ngo R."/>
            <person name="Nguyen L."/>
            <person name="Nguyen N."/>
            <person name="Okwuonu G."/>
            <person name="Ongeri F."/>
            <person name="Pham C."/>
            <person name="Simmons D."/>
            <person name="Wilczek-Boney K."/>
            <person name="Hale W."/>
            <person name="Jakkamsetti A."/>
            <person name="Pham P."/>
            <person name="Ruth R."/>
            <person name="San Lucas F."/>
            <person name="Warren J."/>
            <person name="Zhang J."/>
            <person name="Zhao Z."/>
            <person name="Zhou C."/>
            <person name="Zhu D."/>
            <person name="Lee S."/>
            <person name="Bess C."/>
            <person name="Blankenburg K."/>
            <person name="Forbes L."/>
            <person name="Fu Q."/>
            <person name="Gubbala S."/>
            <person name="Hirani K."/>
            <person name="Jayaseelan J.C."/>
            <person name="Lara F."/>
            <person name="Munidasa M."/>
            <person name="Palculict T."/>
            <person name="Patil S."/>
            <person name="Pu L.-L."/>
            <person name="Saada N."/>
            <person name="Tang L."/>
            <person name="Weissenberger G."/>
            <person name="Zhu Y."/>
            <person name="Hemphill L."/>
            <person name="Shang Y."/>
            <person name="Youmans B."/>
            <person name="Ayvaz T."/>
            <person name="Ross M."/>
            <person name="Santibanez J."/>
            <person name="Aqrawi P."/>
            <person name="Gross S."/>
            <person name="Joshi V."/>
            <person name="Fowler G."/>
            <person name="Nazareth L."/>
            <person name="Reid J."/>
            <person name="Worley K."/>
            <person name="Petrosino J."/>
            <person name="Highlander S."/>
            <person name="Gibbs R."/>
        </authorList>
    </citation>
    <scope>NUCLEOTIDE SEQUENCE [LARGE SCALE GENOMIC DNA]</scope>
    <source>
        <strain evidence="5">ATCC 17931 / CDC X599 / XDIA</strain>
    </source>
</reference>
<dbReference type="PANTHER" id="PTHR21089">
    <property type="entry name" value="SHIKIMATE DEHYDROGENASE"/>
    <property type="match status" value="1"/>
</dbReference>
<dbReference type="GO" id="GO:0050661">
    <property type="term" value="F:NADP binding"/>
    <property type="evidence" value="ECO:0007669"/>
    <property type="project" value="TreeGrafter"/>
</dbReference>
<dbReference type="CDD" id="cd01065">
    <property type="entry name" value="NAD_bind_Shikimate_DH"/>
    <property type="match status" value="1"/>
</dbReference>
<dbReference type="Gene3D" id="3.40.50.10860">
    <property type="entry name" value="Leucine Dehydrogenase, chain A, domain 1"/>
    <property type="match status" value="1"/>
</dbReference>
<dbReference type="GO" id="GO:0009423">
    <property type="term" value="P:chorismate biosynthetic process"/>
    <property type="evidence" value="ECO:0007669"/>
    <property type="project" value="TreeGrafter"/>
</dbReference>
<gene>
    <name evidence="4" type="ordered locus">HMPREF0733_12001</name>
</gene>
<name>E3H2V5_ROTDC</name>
<evidence type="ECO:0000313" key="4">
    <source>
        <dbReference type="EMBL" id="ADP41458.1"/>
    </source>
</evidence>
<comment type="pathway">
    <text evidence="1">Metabolic intermediate biosynthesis; chorismate biosynthesis; chorismate from D-erythrose 4-phosphate and phosphoenolpyruvate: step 4/7.</text>
</comment>
<evidence type="ECO:0000256" key="1">
    <source>
        <dbReference type="ARBA" id="ARBA00004871"/>
    </source>
</evidence>
<dbReference type="InterPro" id="IPR036291">
    <property type="entry name" value="NAD(P)-bd_dom_sf"/>
</dbReference>
<dbReference type="GO" id="GO:0004764">
    <property type="term" value="F:shikimate 3-dehydrogenase (NADP+) activity"/>
    <property type="evidence" value="ECO:0007669"/>
    <property type="project" value="InterPro"/>
</dbReference>
<dbReference type="PANTHER" id="PTHR21089:SF1">
    <property type="entry name" value="BIFUNCTIONAL 3-DEHYDROQUINATE DEHYDRATASE_SHIKIMATE DEHYDROGENASE, CHLOROPLASTIC"/>
    <property type="match status" value="1"/>
</dbReference>
<dbReference type="GO" id="GO:0019632">
    <property type="term" value="P:shikimate metabolic process"/>
    <property type="evidence" value="ECO:0007669"/>
    <property type="project" value="TreeGrafter"/>
</dbReference>
<keyword evidence="2" id="KW-0028">Amino-acid biosynthesis</keyword>
<organism evidence="4 5">
    <name type="scientific">Rothia dentocariosa (strain ATCC 17931 / CDC X599 / XDIA)</name>
    <dbReference type="NCBI Taxonomy" id="762948"/>
    <lineage>
        <taxon>Bacteria</taxon>
        <taxon>Bacillati</taxon>
        <taxon>Actinomycetota</taxon>
        <taxon>Actinomycetes</taxon>
        <taxon>Micrococcales</taxon>
        <taxon>Micrococcaceae</taxon>
        <taxon>Rothia</taxon>
    </lineage>
</organism>
<dbReference type="InterPro" id="IPR022893">
    <property type="entry name" value="Shikimate_DH_fam"/>
</dbReference>
<dbReference type="InterPro" id="IPR013708">
    <property type="entry name" value="Shikimate_DH-bd_N"/>
</dbReference>
<feature type="domain" description="Rhodanese" evidence="3">
    <location>
        <begin position="157"/>
        <end position="196"/>
    </location>
</feature>
<dbReference type="PROSITE" id="PS50206">
    <property type="entry name" value="RHODANESE_3"/>
    <property type="match status" value="1"/>
</dbReference>
<evidence type="ECO:0000259" key="3">
    <source>
        <dbReference type="PROSITE" id="PS50206"/>
    </source>
</evidence>
<dbReference type="Pfam" id="PF08501">
    <property type="entry name" value="Shikimate_dh_N"/>
    <property type="match status" value="1"/>
</dbReference>
<dbReference type="SUPFAM" id="SSF51735">
    <property type="entry name" value="NAD(P)-binding Rossmann-fold domains"/>
    <property type="match status" value="1"/>
</dbReference>
<dbReference type="Gene3D" id="3.40.50.720">
    <property type="entry name" value="NAD(P)-binding Rossmann-like Domain"/>
    <property type="match status" value="1"/>
</dbReference>
<dbReference type="GO" id="GO:0009073">
    <property type="term" value="P:aromatic amino acid family biosynthetic process"/>
    <property type="evidence" value="ECO:0007669"/>
    <property type="project" value="UniProtKB-KW"/>
</dbReference>
<dbReference type="EMBL" id="CP002280">
    <property type="protein sequence ID" value="ADP41458.1"/>
    <property type="molecule type" value="Genomic_DNA"/>
</dbReference>
<dbReference type="KEGG" id="rdn:HMPREF0733_12001"/>
<proteinExistence type="predicted"/>
<evidence type="ECO:0000313" key="5">
    <source>
        <dbReference type="Proteomes" id="UP000000387"/>
    </source>
</evidence>
<dbReference type="eggNOG" id="COG0169">
    <property type="taxonomic scope" value="Bacteria"/>
</dbReference>